<dbReference type="Pfam" id="PF02310">
    <property type="entry name" value="B12-binding"/>
    <property type="match status" value="1"/>
</dbReference>
<dbReference type="SFLD" id="SFLDG01082">
    <property type="entry name" value="B12-binding_domain_containing"/>
    <property type="match status" value="1"/>
</dbReference>
<accession>A0A419EPA2</accession>
<dbReference type="InterPro" id="IPR006638">
    <property type="entry name" value="Elp3/MiaA/NifB-like_rSAM"/>
</dbReference>
<dbReference type="GO" id="GO:0031419">
    <property type="term" value="F:cobalamin binding"/>
    <property type="evidence" value="ECO:0007669"/>
    <property type="project" value="InterPro"/>
</dbReference>
<dbReference type="InterPro" id="IPR023404">
    <property type="entry name" value="rSAM_horseshoe"/>
</dbReference>
<evidence type="ECO:0000313" key="9">
    <source>
        <dbReference type="Proteomes" id="UP000285961"/>
    </source>
</evidence>
<dbReference type="InterPro" id="IPR058240">
    <property type="entry name" value="rSAM_sf"/>
</dbReference>
<dbReference type="Gene3D" id="3.80.30.20">
    <property type="entry name" value="tm_1862 like domain"/>
    <property type="match status" value="1"/>
</dbReference>
<evidence type="ECO:0000256" key="3">
    <source>
        <dbReference type="ARBA" id="ARBA00022723"/>
    </source>
</evidence>
<dbReference type="Gene3D" id="3.40.50.280">
    <property type="entry name" value="Cobalamin-binding domain"/>
    <property type="match status" value="1"/>
</dbReference>
<dbReference type="SFLD" id="SFLDS00029">
    <property type="entry name" value="Radical_SAM"/>
    <property type="match status" value="1"/>
</dbReference>
<evidence type="ECO:0000256" key="4">
    <source>
        <dbReference type="ARBA" id="ARBA00023004"/>
    </source>
</evidence>
<comment type="caution">
    <text evidence="8">The sequence shown here is derived from an EMBL/GenBank/DDBJ whole genome shotgun (WGS) entry which is preliminary data.</text>
</comment>
<evidence type="ECO:0000256" key="5">
    <source>
        <dbReference type="ARBA" id="ARBA00023014"/>
    </source>
</evidence>
<protein>
    <submittedName>
        <fullName evidence="8">Radical SAM protein</fullName>
    </submittedName>
</protein>
<keyword evidence="5" id="KW-0411">Iron-sulfur</keyword>
<dbReference type="InterPro" id="IPR034466">
    <property type="entry name" value="Methyltransferase_Class_B"/>
</dbReference>
<dbReference type="Proteomes" id="UP000285961">
    <property type="component" value="Unassembled WGS sequence"/>
</dbReference>
<dbReference type="GO" id="GO:0051539">
    <property type="term" value="F:4 iron, 4 sulfur cluster binding"/>
    <property type="evidence" value="ECO:0007669"/>
    <property type="project" value="UniProtKB-KW"/>
</dbReference>
<dbReference type="InterPro" id="IPR036724">
    <property type="entry name" value="Cobalamin-bd_sf"/>
</dbReference>
<dbReference type="InterPro" id="IPR006158">
    <property type="entry name" value="Cobalamin-bd"/>
</dbReference>
<evidence type="ECO:0000313" key="8">
    <source>
        <dbReference type="EMBL" id="RJP64852.1"/>
    </source>
</evidence>
<dbReference type="PROSITE" id="PS51257">
    <property type="entry name" value="PROKAR_LIPOPROTEIN"/>
    <property type="match status" value="1"/>
</dbReference>
<evidence type="ECO:0000259" key="7">
    <source>
        <dbReference type="PROSITE" id="PS51918"/>
    </source>
</evidence>
<evidence type="ECO:0000256" key="1">
    <source>
        <dbReference type="ARBA" id="ARBA00001966"/>
    </source>
</evidence>
<dbReference type="InterPro" id="IPR051198">
    <property type="entry name" value="BchE-like"/>
</dbReference>
<dbReference type="PANTHER" id="PTHR43409">
    <property type="entry name" value="ANAEROBIC MAGNESIUM-PROTOPORPHYRIN IX MONOMETHYL ESTER CYCLASE-RELATED"/>
    <property type="match status" value="1"/>
</dbReference>
<dbReference type="GO" id="GO:0003824">
    <property type="term" value="F:catalytic activity"/>
    <property type="evidence" value="ECO:0007669"/>
    <property type="project" value="InterPro"/>
</dbReference>
<feature type="domain" description="B12-binding" evidence="6">
    <location>
        <begin position="2"/>
        <end position="146"/>
    </location>
</feature>
<proteinExistence type="predicted"/>
<reference evidence="8 9" key="1">
    <citation type="journal article" date="2017" name="ISME J.">
        <title>Energy and carbon metabolisms in a deep terrestrial subsurface fluid microbial community.</title>
        <authorList>
            <person name="Momper L."/>
            <person name="Jungbluth S.P."/>
            <person name="Lee M.D."/>
            <person name="Amend J.P."/>
        </authorList>
    </citation>
    <scope>NUCLEOTIDE SEQUENCE [LARGE SCALE GENOMIC DNA]</scope>
    <source>
        <strain evidence="8">SURF_17</strain>
    </source>
</reference>
<keyword evidence="4" id="KW-0408">Iron</keyword>
<keyword evidence="3" id="KW-0479">Metal-binding</keyword>
<organism evidence="8 9">
    <name type="scientific">Candidatus Abyssobacteria bacterium SURF_17</name>
    <dbReference type="NCBI Taxonomy" id="2093361"/>
    <lineage>
        <taxon>Bacteria</taxon>
        <taxon>Pseudomonadati</taxon>
        <taxon>Candidatus Hydrogenedentota</taxon>
        <taxon>Candidatus Abyssobacteria</taxon>
    </lineage>
</organism>
<dbReference type="SFLD" id="SFLDG01123">
    <property type="entry name" value="methyltransferase_(Class_B)"/>
    <property type="match status" value="1"/>
</dbReference>
<dbReference type="SUPFAM" id="SSF52242">
    <property type="entry name" value="Cobalamin (vitamin B12)-binding domain"/>
    <property type="match status" value="1"/>
</dbReference>
<keyword evidence="2" id="KW-0949">S-adenosyl-L-methionine</keyword>
<dbReference type="EMBL" id="QZKI01000133">
    <property type="protein sequence ID" value="RJP64852.1"/>
    <property type="molecule type" value="Genomic_DNA"/>
</dbReference>
<dbReference type="GO" id="GO:0046872">
    <property type="term" value="F:metal ion binding"/>
    <property type="evidence" value="ECO:0007669"/>
    <property type="project" value="UniProtKB-KW"/>
</dbReference>
<sequence>MRILFVQSYLGKNAPQIYPIGLVWVASCVTGHKIRIVDLNFYEKPFDELTKALTDFRPDVVGVSLRNIDNHNRINTSYFYENFRKIVKQIKEVAPNVRLIGGGAAFSMYIREIMERNSAIDFGVFLEGEEILPELLANLDHPESVKGIYYRKNGQVIFSGMRALPDLTRVPRPKRELADMSGYARKRLSIGVQSKRGCPLDCSHCNYPFLNGKAVRVRPPKDVVDEIEAMVNEHGVREFMFVDPVFNVPKEHAEEVCREIIRRGIKVQWGAYLDIRNADEGFLVLAREAGCMDYMFSPDGASAGALAALRKGITKEDIARTVRYFKQNPKLKDTFVYLGFFMSGPGEDFWGLLETLAFWAQLRWTLRGRGRPFVHWIRVEPETEVYRIALEKGVLTPDTQLLPDTAEGLKKVFYRQPSLKYVDFLLVALHSSFWKRQLLALAGAEKKT</sequence>
<comment type="cofactor">
    <cofactor evidence="1">
        <name>[4Fe-4S] cluster</name>
        <dbReference type="ChEBI" id="CHEBI:49883"/>
    </cofactor>
</comment>
<evidence type="ECO:0000259" key="6">
    <source>
        <dbReference type="PROSITE" id="PS51332"/>
    </source>
</evidence>
<dbReference type="Pfam" id="PF04055">
    <property type="entry name" value="Radical_SAM"/>
    <property type="match status" value="1"/>
</dbReference>
<dbReference type="InterPro" id="IPR007197">
    <property type="entry name" value="rSAM"/>
</dbReference>
<dbReference type="PROSITE" id="PS51332">
    <property type="entry name" value="B12_BINDING"/>
    <property type="match status" value="1"/>
</dbReference>
<dbReference type="PROSITE" id="PS51918">
    <property type="entry name" value="RADICAL_SAM"/>
    <property type="match status" value="1"/>
</dbReference>
<evidence type="ECO:0000256" key="2">
    <source>
        <dbReference type="ARBA" id="ARBA00022691"/>
    </source>
</evidence>
<dbReference type="AlphaFoldDB" id="A0A419EPA2"/>
<gene>
    <name evidence="8" type="ORF">C4532_18580</name>
</gene>
<name>A0A419EPA2_9BACT</name>
<dbReference type="GO" id="GO:0005829">
    <property type="term" value="C:cytosol"/>
    <property type="evidence" value="ECO:0007669"/>
    <property type="project" value="TreeGrafter"/>
</dbReference>
<feature type="domain" description="Radical SAM core" evidence="7">
    <location>
        <begin position="182"/>
        <end position="415"/>
    </location>
</feature>
<dbReference type="SUPFAM" id="SSF102114">
    <property type="entry name" value="Radical SAM enzymes"/>
    <property type="match status" value="1"/>
</dbReference>
<dbReference type="PANTHER" id="PTHR43409:SF16">
    <property type="entry name" value="SLR0320 PROTEIN"/>
    <property type="match status" value="1"/>
</dbReference>
<dbReference type="SMART" id="SM00729">
    <property type="entry name" value="Elp3"/>
    <property type="match status" value="1"/>
</dbReference>